<dbReference type="AlphaFoldDB" id="A0A1U9YIW7"/>
<evidence type="ECO:0000313" key="1">
    <source>
        <dbReference type="EMBL" id="ARF67164.1"/>
    </source>
</evidence>
<proteinExistence type="predicted"/>
<dbReference type="RefSeq" id="WP_024094546.1">
    <property type="nucleotide sequence ID" value="NZ_CP019794.1"/>
</dbReference>
<protein>
    <submittedName>
        <fullName evidence="1">Uncharacterized protein</fullName>
    </submittedName>
</protein>
<accession>A0A1U9YIW7</accession>
<name>A0A1U9YIW7_9BACL</name>
<organism evidence="1 2">
    <name type="scientific">Paenibacillus larvae subsp. pulvifaciens</name>
    <dbReference type="NCBI Taxonomy" id="1477"/>
    <lineage>
        <taxon>Bacteria</taxon>
        <taxon>Bacillati</taxon>
        <taxon>Bacillota</taxon>
        <taxon>Bacilli</taxon>
        <taxon>Bacillales</taxon>
        <taxon>Paenibacillaceae</taxon>
        <taxon>Paenibacillus</taxon>
    </lineage>
</organism>
<dbReference type="EMBL" id="CP020557">
    <property type="protein sequence ID" value="ARF67164.1"/>
    <property type="molecule type" value="Genomic_DNA"/>
</dbReference>
<sequence length="74" mass="8572">MGTITITTDMELFAAALLQHKVSVWAKQNGRCLTLLDKDGFVEKITPDMVKVRYPQKQCSEYYLRCEFVFQVHS</sequence>
<reference evidence="1 2" key="1">
    <citation type="submission" date="2017-03" db="EMBL/GenBank/DDBJ databases">
        <title>Paenibacillus larvae genome sequencing.</title>
        <authorList>
            <person name="Dingman D.W."/>
        </authorList>
    </citation>
    <scope>NUCLEOTIDE SEQUENCE [LARGE SCALE GENOMIC DNA]</scope>
    <source>
        <strain evidence="1 2">SAG 10367</strain>
    </source>
</reference>
<dbReference type="Proteomes" id="UP000192727">
    <property type="component" value="Chromosome"/>
</dbReference>
<dbReference type="GeneID" id="64219742"/>
<evidence type="ECO:0000313" key="2">
    <source>
        <dbReference type="Proteomes" id="UP000192727"/>
    </source>
</evidence>
<gene>
    <name evidence="1" type="ORF">B7C51_04090</name>
</gene>